<dbReference type="GO" id="GO:0015344">
    <property type="term" value="F:siderophore uptake transmembrane transporter activity"/>
    <property type="evidence" value="ECO:0007669"/>
    <property type="project" value="TreeGrafter"/>
</dbReference>
<reference evidence="13" key="2">
    <citation type="journal article" date="2021" name="Microbiome">
        <title>Successional dynamics and alternative stable states in a saline activated sludge microbial community over 9 years.</title>
        <authorList>
            <person name="Wang Y."/>
            <person name="Ye J."/>
            <person name="Ju F."/>
            <person name="Liu L."/>
            <person name="Boyd J.A."/>
            <person name="Deng Y."/>
            <person name="Parks D.H."/>
            <person name="Jiang X."/>
            <person name="Yin X."/>
            <person name="Woodcroft B.J."/>
            <person name="Tyson G.W."/>
            <person name="Hugenholtz P."/>
            <person name="Polz M.F."/>
            <person name="Zhang T."/>
        </authorList>
    </citation>
    <scope>NUCLEOTIDE SEQUENCE</scope>
    <source>
        <strain evidence="13">HKST-UBA01</strain>
    </source>
</reference>
<name>A0A956RR70_UNCEI</name>
<dbReference type="InterPro" id="IPR039426">
    <property type="entry name" value="TonB-dep_rcpt-like"/>
</dbReference>
<evidence type="ECO:0000256" key="3">
    <source>
        <dbReference type="ARBA" id="ARBA00022452"/>
    </source>
</evidence>
<keyword evidence="4" id="KW-0812">Transmembrane</keyword>
<evidence type="ECO:0000256" key="8">
    <source>
        <dbReference type="ARBA" id="ARBA00023170"/>
    </source>
</evidence>
<evidence type="ECO:0000313" key="13">
    <source>
        <dbReference type="EMBL" id="MCA9729745.1"/>
    </source>
</evidence>
<sequence length="641" mass="71165">MLACSHLLPGMAAGQTASELPAPDLPFWPEVVDTVQVDAPRADARERIEQGTAFASYVPLGGSVPSSRELGDVLDRIAGIHVHRYGGYGSFATASVRGSGPQQVQILLDGFPIGGASEGVPNLSLLPVANLHHAEVFRGARNVLLPGPTSAGTIALYSPSSLSTPFHLAIGSGSFGTYSARGQWGRQWHAWGFLISGEQRESAGDFPYLDRNGTQHNPDDDVEVHRRNNGFREASWLGKSAIFLRRDLRLDYTALCQVDRRGIPGTESVQTDHVYTARNEVTQQTGLRWHPQLPGRAAEFGRPTMEARVRTGARTDRFENLRGEVGLRRLDEENRTRRQGAEMTLELPCLPTRSRLGALASDGTEDWIPHDELRQASGFTRSRRAQSLVLTGAQEVAVGFSFEGSYRWDHARDNFAGPVVLGQEPSPSPARHHRFEGASYGFRWAPRPSLAFKANRSRFSRYPTFSELFGQPGWQDGNPALLPEGGLQWDAGLTWVPLRIGRLEVAYFESMTDRKIVWLQNSQRTIKAFNLGRSWAHGLETAAAGTWTFPLRSRLDVRLSHTWQEVLDLGPSRTYHGKWIPNLPESELHLGIVLDRGPWTTEYDLTTRGRSYRDRYNTPEKRLAGFATHDLALGRRVLGGL</sequence>
<evidence type="ECO:0000256" key="1">
    <source>
        <dbReference type="ARBA" id="ARBA00004571"/>
    </source>
</evidence>
<comment type="caution">
    <text evidence="13">The sequence shown here is derived from an EMBL/GenBank/DDBJ whole genome shotgun (WGS) entry which is preliminary data.</text>
</comment>
<evidence type="ECO:0000256" key="2">
    <source>
        <dbReference type="ARBA" id="ARBA00022448"/>
    </source>
</evidence>
<evidence type="ECO:0000256" key="5">
    <source>
        <dbReference type="ARBA" id="ARBA00022729"/>
    </source>
</evidence>
<dbReference type="PANTHER" id="PTHR30069">
    <property type="entry name" value="TONB-DEPENDENT OUTER MEMBRANE RECEPTOR"/>
    <property type="match status" value="1"/>
</dbReference>
<dbReference type="SUPFAM" id="SSF56935">
    <property type="entry name" value="Porins"/>
    <property type="match status" value="1"/>
</dbReference>
<dbReference type="EMBL" id="JAGQHR010000825">
    <property type="protein sequence ID" value="MCA9729745.1"/>
    <property type="molecule type" value="Genomic_DNA"/>
</dbReference>
<dbReference type="Gene3D" id="2.40.170.20">
    <property type="entry name" value="TonB-dependent receptor, beta-barrel domain"/>
    <property type="match status" value="1"/>
</dbReference>
<keyword evidence="3" id="KW-1134">Transmembrane beta strand</keyword>
<dbReference type="Pfam" id="PF00593">
    <property type="entry name" value="TonB_dep_Rec_b-barrel"/>
    <property type="match status" value="1"/>
</dbReference>
<dbReference type="Proteomes" id="UP000697710">
    <property type="component" value="Unassembled WGS sequence"/>
</dbReference>
<feature type="non-terminal residue" evidence="13">
    <location>
        <position position="641"/>
    </location>
</feature>
<dbReference type="GO" id="GO:0044718">
    <property type="term" value="P:siderophore transmembrane transport"/>
    <property type="evidence" value="ECO:0007669"/>
    <property type="project" value="TreeGrafter"/>
</dbReference>
<reference evidence="13" key="1">
    <citation type="submission" date="2020-04" db="EMBL/GenBank/DDBJ databases">
        <authorList>
            <person name="Zhang T."/>
        </authorList>
    </citation>
    <scope>NUCLEOTIDE SEQUENCE</scope>
    <source>
        <strain evidence="13">HKST-UBA01</strain>
    </source>
</reference>
<proteinExistence type="inferred from homology"/>
<dbReference type="InterPro" id="IPR012910">
    <property type="entry name" value="Plug_dom"/>
</dbReference>
<dbReference type="AlphaFoldDB" id="A0A956RR70"/>
<evidence type="ECO:0000259" key="12">
    <source>
        <dbReference type="Pfam" id="PF07715"/>
    </source>
</evidence>
<evidence type="ECO:0000256" key="7">
    <source>
        <dbReference type="ARBA" id="ARBA00023136"/>
    </source>
</evidence>
<keyword evidence="9" id="KW-0998">Cell outer membrane</keyword>
<comment type="subcellular location">
    <subcellularLocation>
        <location evidence="1">Cell outer membrane</location>
        <topology evidence="1">Multi-pass membrane protein</topology>
    </subcellularLocation>
</comment>
<dbReference type="InterPro" id="IPR000531">
    <property type="entry name" value="Beta-barrel_TonB"/>
</dbReference>
<comment type="similarity">
    <text evidence="10">Belongs to the TonB-dependent receptor family.</text>
</comment>
<gene>
    <name evidence="13" type="ORF">KC729_18830</name>
</gene>
<dbReference type="InterPro" id="IPR036942">
    <property type="entry name" value="Beta-barrel_TonB_sf"/>
</dbReference>
<keyword evidence="2" id="KW-0813">Transport</keyword>
<dbReference type="GO" id="GO:0009279">
    <property type="term" value="C:cell outer membrane"/>
    <property type="evidence" value="ECO:0007669"/>
    <property type="project" value="UniProtKB-SubCell"/>
</dbReference>
<keyword evidence="7 10" id="KW-0472">Membrane</keyword>
<evidence type="ECO:0000313" key="14">
    <source>
        <dbReference type="Proteomes" id="UP000697710"/>
    </source>
</evidence>
<keyword evidence="6 10" id="KW-0798">TonB box</keyword>
<feature type="domain" description="TonB-dependent receptor-like beta-barrel" evidence="11">
    <location>
        <begin position="178"/>
        <end position="634"/>
    </location>
</feature>
<feature type="domain" description="TonB-dependent receptor plug" evidence="12">
    <location>
        <begin position="67"/>
        <end position="152"/>
    </location>
</feature>
<evidence type="ECO:0000256" key="6">
    <source>
        <dbReference type="ARBA" id="ARBA00023077"/>
    </source>
</evidence>
<dbReference type="InterPro" id="IPR037066">
    <property type="entry name" value="Plug_dom_sf"/>
</dbReference>
<protein>
    <submittedName>
        <fullName evidence="13">TonB-dependent receptor</fullName>
    </submittedName>
</protein>
<accession>A0A956RR70</accession>
<dbReference type="PANTHER" id="PTHR30069:SF29">
    <property type="entry name" value="HEMOGLOBIN AND HEMOGLOBIN-HAPTOGLOBIN-BINDING PROTEIN 1-RELATED"/>
    <property type="match status" value="1"/>
</dbReference>
<organism evidence="13 14">
    <name type="scientific">Eiseniibacteriota bacterium</name>
    <dbReference type="NCBI Taxonomy" id="2212470"/>
    <lineage>
        <taxon>Bacteria</taxon>
        <taxon>Candidatus Eiseniibacteriota</taxon>
    </lineage>
</organism>
<evidence type="ECO:0000256" key="9">
    <source>
        <dbReference type="ARBA" id="ARBA00023237"/>
    </source>
</evidence>
<keyword evidence="8 13" id="KW-0675">Receptor</keyword>
<keyword evidence="5" id="KW-0732">Signal</keyword>
<dbReference type="Gene3D" id="2.170.130.10">
    <property type="entry name" value="TonB-dependent receptor, plug domain"/>
    <property type="match status" value="1"/>
</dbReference>
<dbReference type="Pfam" id="PF07715">
    <property type="entry name" value="Plug"/>
    <property type="match status" value="1"/>
</dbReference>
<evidence type="ECO:0000259" key="11">
    <source>
        <dbReference type="Pfam" id="PF00593"/>
    </source>
</evidence>
<evidence type="ECO:0000256" key="4">
    <source>
        <dbReference type="ARBA" id="ARBA00022692"/>
    </source>
</evidence>
<evidence type="ECO:0000256" key="10">
    <source>
        <dbReference type="RuleBase" id="RU003357"/>
    </source>
</evidence>